<feature type="binding site" evidence="7">
    <location>
        <position position="428"/>
    </location>
    <ligand>
        <name>substrate</name>
    </ligand>
</feature>
<keyword evidence="2" id="KW-1003">Cell membrane</keyword>
<keyword evidence="5 10" id="KW-0472">Membrane</keyword>
<proteinExistence type="predicted"/>
<dbReference type="GO" id="GO:0005886">
    <property type="term" value="C:plasma membrane"/>
    <property type="evidence" value="ECO:0007669"/>
    <property type="project" value="UniProtKB-SubCell"/>
</dbReference>
<keyword evidence="7" id="KW-0479">Metal-binding</keyword>
<keyword evidence="13" id="KW-1185">Reference proteome</keyword>
<evidence type="ECO:0000256" key="3">
    <source>
        <dbReference type="ARBA" id="ARBA00022692"/>
    </source>
</evidence>
<evidence type="ECO:0000313" key="12">
    <source>
        <dbReference type="EMBL" id="TXB66637.1"/>
    </source>
</evidence>
<dbReference type="InterPro" id="IPR012160">
    <property type="entry name" value="LtaS-like"/>
</dbReference>
<reference evidence="12 13" key="1">
    <citation type="submission" date="2019-08" db="EMBL/GenBank/DDBJ databases">
        <title>Genome of Vicingus serpentipes NCIMB 15042.</title>
        <authorList>
            <person name="Bowman J.P."/>
        </authorList>
    </citation>
    <scope>NUCLEOTIDE SEQUENCE [LARGE SCALE GENOMIC DNA]</scope>
    <source>
        <strain evidence="12 13">NCIMB 15042</strain>
    </source>
</reference>
<feature type="binding site" evidence="8">
    <location>
        <position position="483"/>
    </location>
    <ligand>
        <name>Mn(2+)</name>
        <dbReference type="ChEBI" id="CHEBI:29035"/>
    </ligand>
</feature>
<dbReference type="GO" id="GO:0016787">
    <property type="term" value="F:hydrolase activity"/>
    <property type="evidence" value="ECO:0007669"/>
    <property type="project" value="UniProtKB-KW"/>
</dbReference>
<feature type="transmembrane region" description="Helical" evidence="10">
    <location>
        <begin position="138"/>
        <end position="156"/>
    </location>
</feature>
<evidence type="ECO:0000256" key="4">
    <source>
        <dbReference type="ARBA" id="ARBA00022989"/>
    </source>
</evidence>
<dbReference type="InterPro" id="IPR050448">
    <property type="entry name" value="OpgB/LTA_synthase_biosynth"/>
</dbReference>
<dbReference type="AlphaFoldDB" id="A0A5C6RX20"/>
<evidence type="ECO:0000256" key="9">
    <source>
        <dbReference type="PIRSR" id="PIRSR600917-52"/>
    </source>
</evidence>
<dbReference type="OrthoDB" id="9777768at2"/>
<feature type="active site" evidence="6">
    <location>
        <position position="311"/>
    </location>
</feature>
<organism evidence="12 13">
    <name type="scientific">Vicingus serpentipes</name>
    <dbReference type="NCBI Taxonomy" id="1926625"/>
    <lineage>
        <taxon>Bacteria</taxon>
        <taxon>Pseudomonadati</taxon>
        <taxon>Bacteroidota</taxon>
        <taxon>Flavobacteriia</taxon>
        <taxon>Flavobacteriales</taxon>
        <taxon>Vicingaceae</taxon>
        <taxon>Vicingus</taxon>
    </lineage>
</organism>
<evidence type="ECO:0000256" key="10">
    <source>
        <dbReference type="SAM" id="Phobius"/>
    </source>
</evidence>
<evidence type="ECO:0000256" key="5">
    <source>
        <dbReference type="ARBA" id="ARBA00023136"/>
    </source>
</evidence>
<keyword evidence="3 10" id="KW-0812">Transmembrane</keyword>
<protein>
    <submittedName>
        <fullName evidence="12">Sulfatase-like hydrolase/transferase</fullName>
    </submittedName>
</protein>
<dbReference type="InterPro" id="IPR000917">
    <property type="entry name" value="Sulfatase_N"/>
</dbReference>
<dbReference type="InterPro" id="IPR017850">
    <property type="entry name" value="Alkaline_phosphatase_core_sf"/>
</dbReference>
<comment type="caution">
    <text evidence="12">The sequence shown here is derived from an EMBL/GenBank/DDBJ whole genome shotgun (WGS) entry which is preliminary data.</text>
</comment>
<comment type="PTM">
    <text evidence="9">The conversion to 3-oxoalanine (also known as C-formylglycine, FGly), of a serine or cysteine residue in prokaryotes and of a cysteine residue in eukaryotes, is critical for catalytic activity.</text>
</comment>
<dbReference type="Gene3D" id="3.40.720.10">
    <property type="entry name" value="Alkaline Phosphatase, subunit A"/>
    <property type="match status" value="1"/>
</dbReference>
<evidence type="ECO:0000256" key="1">
    <source>
        <dbReference type="ARBA" id="ARBA00004651"/>
    </source>
</evidence>
<keyword evidence="7" id="KW-0464">Manganese</keyword>
<keyword evidence="12" id="KW-0378">Hydrolase</keyword>
<feature type="domain" description="Sulfatase N-terminal" evidence="11">
    <location>
        <begin position="263"/>
        <end position="535"/>
    </location>
</feature>
<accession>A0A5C6RX20</accession>
<dbReference type="PIRSF" id="PIRSF005091">
    <property type="entry name" value="Mmb_sulf_HI1246"/>
    <property type="match status" value="1"/>
</dbReference>
<feature type="binding site" evidence="8">
    <location>
        <position position="482"/>
    </location>
    <ligand>
        <name>Mn(2+)</name>
        <dbReference type="ChEBI" id="CHEBI:29035"/>
    </ligand>
</feature>
<dbReference type="PANTHER" id="PTHR47371">
    <property type="entry name" value="LIPOTEICHOIC ACID SYNTHASE"/>
    <property type="match status" value="1"/>
</dbReference>
<dbReference type="CDD" id="cd16015">
    <property type="entry name" value="LTA_synthase"/>
    <property type="match status" value="1"/>
</dbReference>
<feature type="transmembrane region" description="Helical" evidence="10">
    <location>
        <begin position="177"/>
        <end position="195"/>
    </location>
</feature>
<feature type="transmembrane region" description="Helical" evidence="10">
    <location>
        <begin position="86"/>
        <end position="108"/>
    </location>
</feature>
<name>A0A5C6RX20_9FLAO</name>
<evidence type="ECO:0000256" key="7">
    <source>
        <dbReference type="PIRSR" id="PIRSR005091-2"/>
    </source>
</evidence>
<feature type="modified residue" description="3-oxoalanine (Ser)" evidence="9">
    <location>
        <position position="311"/>
    </location>
</feature>
<evidence type="ECO:0000256" key="2">
    <source>
        <dbReference type="ARBA" id="ARBA00022475"/>
    </source>
</evidence>
<keyword evidence="4 10" id="KW-1133">Transmembrane helix</keyword>
<dbReference type="Gene3D" id="3.30.1120.80">
    <property type="match status" value="1"/>
</dbReference>
<dbReference type="SUPFAM" id="SSF53649">
    <property type="entry name" value="Alkaline phosphatase-like"/>
    <property type="match status" value="1"/>
</dbReference>
<dbReference type="GO" id="GO:0046872">
    <property type="term" value="F:metal ion binding"/>
    <property type="evidence" value="ECO:0007669"/>
    <property type="project" value="UniProtKB-KW"/>
</dbReference>
<comment type="subcellular location">
    <subcellularLocation>
        <location evidence="1">Cell membrane</location>
        <topology evidence="1">Multi-pass membrane protein</topology>
    </subcellularLocation>
</comment>
<evidence type="ECO:0000313" key="13">
    <source>
        <dbReference type="Proteomes" id="UP000321721"/>
    </source>
</evidence>
<feature type="transmembrane region" description="Helical" evidence="10">
    <location>
        <begin position="52"/>
        <end position="74"/>
    </location>
</feature>
<feature type="binding site" evidence="8">
    <location>
        <position position="271"/>
    </location>
    <ligand>
        <name>Mn(2+)</name>
        <dbReference type="ChEBI" id="CHEBI:29035"/>
    </ligand>
</feature>
<evidence type="ECO:0000256" key="8">
    <source>
        <dbReference type="PIRSR" id="PIRSR005091-3"/>
    </source>
</evidence>
<gene>
    <name evidence="12" type="ORF">FRY74_00190</name>
</gene>
<dbReference type="GO" id="GO:0016740">
    <property type="term" value="F:transferase activity"/>
    <property type="evidence" value="ECO:0007669"/>
    <property type="project" value="UniProtKB-KW"/>
</dbReference>
<dbReference type="EMBL" id="VOOS01000001">
    <property type="protein sequence ID" value="TXB66637.1"/>
    <property type="molecule type" value="Genomic_DNA"/>
</dbReference>
<dbReference type="Proteomes" id="UP000321721">
    <property type="component" value="Unassembled WGS sequence"/>
</dbReference>
<dbReference type="Pfam" id="PF00884">
    <property type="entry name" value="Sulfatase"/>
    <property type="match status" value="1"/>
</dbReference>
<evidence type="ECO:0000256" key="6">
    <source>
        <dbReference type="PIRSR" id="PIRSR005091-1"/>
    </source>
</evidence>
<keyword evidence="12" id="KW-0808">Transferase</keyword>
<sequence>MNIDFSHLISLAKKLGISFLVFTFCRFSFYFFNSSFFNDGFPIDAFYYGLRFDWVAISYLFSPFILLSILPFGIRYNKSYKIVIKLLFHIANTIGVIFNLIDLGYYQFALKRTTADFFRFVSTNDDTLKLLPQYLADFWYAFVLLIILISFTEFLYRKSESPSILVEKSTKNAIAQLLFFIGICGLTAIGFRGGLQLKPLDIINAANNTSPQNVPLVLNTPFCIIKTVLNDQLPVTDFFTPAELPKIYSPAIKLNDDGLFKNKNVVLIILESFAKEYVGYFNNGSGFTPFLDSLINESYAFTNAYSNGSKSIEALPSILAGIPPLMNTPYVISNYSNNKIDALPSILKNNGYNTSFYHGGSNGTMGFNGFTKIAGVDNYFGMDEYPNKEKDYDGHWGIFDEPYLQYFSNQLNKTKEPFFSAVFTLSSHHPYSIPKKYENKFPVGILDAHETIGYTDYSLREFFNNSKKSEWFKNTLFVFTADHSVSSLNPEYGTLIGRFAIPLFIYDPSSTLKGVDTNYFQHCDITPTVLSLLGINSKIISFGLPLNKSDRFVVGFSRNTFYLLKNDYLLLFDSENTTGLYNYASDKLLARNLLNDDKYNNIKVKLEKELKAIIQQHNNRLIDNKLSISNIK</sequence>
<dbReference type="RefSeq" id="WP_147097454.1">
    <property type="nucleotide sequence ID" value="NZ_VOOS01000001.1"/>
</dbReference>
<evidence type="ECO:0000259" key="11">
    <source>
        <dbReference type="Pfam" id="PF00884"/>
    </source>
</evidence>
<dbReference type="PANTHER" id="PTHR47371:SF3">
    <property type="entry name" value="PHOSPHOGLYCEROL TRANSFERASE I"/>
    <property type="match status" value="1"/>
</dbReference>
<feature type="transmembrane region" description="Helical" evidence="10">
    <location>
        <begin position="12"/>
        <end position="32"/>
    </location>
</feature>